<dbReference type="Proteomes" id="UP000828390">
    <property type="component" value="Unassembled WGS sequence"/>
</dbReference>
<gene>
    <name evidence="1" type="ORF">DPMN_187806</name>
</gene>
<comment type="caution">
    <text evidence="1">The sequence shown here is derived from an EMBL/GenBank/DDBJ whole genome shotgun (WGS) entry which is preliminary data.</text>
</comment>
<name>A0A9D4I9D6_DREPO</name>
<evidence type="ECO:0000313" key="1">
    <source>
        <dbReference type="EMBL" id="KAH3753175.1"/>
    </source>
</evidence>
<evidence type="ECO:0000313" key="2">
    <source>
        <dbReference type="Proteomes" id="UP000828390"/>
    </source>
</evidence>
<accession>A0A9D4I9D6</accession>
<keyword evidence="2" id="KW-1185">Reference proteome</keyword>
<reference evidence="1" key="1">
    <citation type="journal article" date="2019" name="bioRxiv">
        <title>The Genome of the Zebra Mussel, Dreissena polymorpha: A Resource for Invasive Species Research.</title>
        <authorList>
            <person name="McCartney M.A."/>
            <person name="Auch B."/>
            <person name="Kono T."/>
            <person name="Mallez S."/>
            <person name="Zhang Y."/>
            <person name="Obille A."/>
            <person name="Becker A."/>
            <person name="Abrahante J.E."/>
            <person name="Garbe J."/>
            <person name="Badalamenti J.P."/>
            <person name="Herman A."/>
            <person name="Mangelson H."/>
            <person name="Liachko I."/>
            <person name="Sullivan S."/>
            <person name="Sone E.D."/>
            <person name="Koren S."/>
            <person name="Silverstein K.A.T."/>
            <person name="Beckman K.B."/>
            <person name="Gohl D.M."/>
        </authorList>
    </citation>
    <scope>NUCLEOTIDE SEQUENCE</scope>
    <source>
        <strain evidence="1">Duluth1</strain>
        <tissue evidence="1">Whole animal</tissue>
    </source>
</reference>
<reference evidence="1" key="2">
    <citation type="submission" date="2020-11" db="EMBL/GenBank/DDBJ databases">
        <authorList>
            <person name="McCartney M.A."/>
            <person name="Auch B."/>
            <person name="Kono T."/>
            <person name="Mallez S."/>
            <person name="Becker A."/>
            <person name="Gohl D.M."/>
            <person name="Silverstein K.A.T."/>
            <person name="Koren S."/>
            <person name="Bechman K.B."/>
            <person name="Herman A."/>
            <person name="Abrahante J.E."/>
            <person name="Garbe J."/>
        </authorList>
    </citation>
    <scope>NUCLEOTIDE SEQUENCE</scope>
    <source>
        <strain evidence="1">Duluth1</strain>
        <tissue evidence="1">Whole animal</tissue>
    </source>
</reference>
<proteinExistence type="predicted"/>
<protein>
    <submittedName>
        <fullName evidence="1">Uncharacterized protein</fullName>
    </submittedName>
</protein>
<organism evidence="1 2">
    <name type="scientific">Dreissena polymorpha</name>
    <name type="common">Zebra mussel</name>
    <name type="synonym">Mytilus polymorpha</name>
    <dbReference type="NCBI Taxonomy" id="45954"/>
    <lineage>
        <taxon>Eukaryota</taxon>
        <taxon>Metazoa</taxon>
        <taxon>Spiralia</taxon>
        <taxon>Lophotrochozoa</taxon>
        <taxon>Mollusca</taxon>
        <taxon>Bivalvia</taxon>
        <taxon>Autobranchia</taxon>
        <taxon>Heteroconchia</taxon>
        <taxon>Euheterodonta</taxon>
        <taxon>Imparidentia</taxon>
        <taxon>Neoheterodontei</taxon>
        <taxon>Myida</taxon>
        <taxon>Dreissenoidea</taxon>
        <taxon>Dreissenidae</taxon>
        <taxon>Dreissena</taxon>
    </lineage>
</organism>
<dbReference type="AlphaFoldDB" id="A0A9D4I9D6"/>
<sequence>MLDGLAFLPVADVKEGMRVLQESIPDGLESLVEYFDSTYVNGTYRFDHILILFI</sequence>
<dbReference type="EMBL" id="JAIWYP010000010">
    <property type="protein sequence ID" value="KAH3753175.1"/>
    <property type="molecule type" value="Genomic_DNA"/>
</dbReference>